<gene>
    <name evidence="2" type="ORF">Ddye_010977</name>
</gene>
<dbReference type="Pfam" id="PF09331">
    <property type="entry name" value="DUF1985"/>
    <property type="match status" value="1"/>
</dbReference>
<organism evidence="2 3">
    <name type="scientific">Dipteronia dyeriana</name>
    <dbReference type="NCBI Taxonomy" id="168575"/>
    <lineage>
        <taxon>Eukaryota</taxon>
        <taxon>Viridiplantae</taxon>
        <taxon>Streptophyta</taxon>
        <taxon>Embryophyta</taxon>
        <taxon>Tracheophyta</taxon>
        <taxon>Spermatophyta</taxon>
        <taxon>Magnoliopsida</taxon>
        <taxon>eudicotyledons</taxon>
        <taxon>Gunneridae</taxon>
        <taxon>Pentapetalae</taxon>
        <taxon>rosids</taxon>
        <taxon>malvids</taxon>
        <taxon>Sapindales</taxon>
        <taxon>Sapindaceae</taxon>
        <taxon>Hippocastanoideae</taxon>
        <taxon>Acereae</taxon>
        <taxon>Dipteronia</taxon>
    </lineage>
</organism>
<evidence type="ECO:0000259" key="1">
    <source>
        <dbReference type="Pfam" id="PF09331"/>
    </source>
</evidence>
<comment type="caution">
    <text evidence="2">The sequence shown here is derived from an EMBL/GenBank/DDBJ whole genome shotgun (WGS) entry which is preliminary data.</text>
</comment>
<accession>A0AAE0CNN9</accession>
<reference evidence="2" key="1">
    <citation type="journal article" date="2023" name="Plant J.">
        <title>Genome sequences and population genomics provide insights into the demographic history, inbreeding, and mutation load of two 'living fossil' tree species of Dipteronia.</title>
        <authorList>
            <person name="Feng Y."/>
            <person name="Comes H.P."/>
            <person name="Chen J."/>
            <person name="Zhu S."/>
            <person name="Lu R."/>
            <person name="Zhang X."/>
            <person name="Li P."/>
            <person name="Qiu J."/>
            <person name="Olsen K.M."/>
            <person name="Qiu Y."/>
        </authorList>
    </citation>
    <scope>NUCLEOTIDE SEQUENCE</scope>
    <source>
        <strain evidence="2">KIB01</strain>
    </source>
</reference>
<dbReference type="Proteomes" id="UP001280121">
    <property type="component" value="Unassembled WGS sequence"/>
</dbReference>
<dbReference type="InterPro" id="IPR015410">
    <property type="entry name" value="DUF1985"/>
</dbReference>
<feature type="domain" description="DUF1985" evidence="1">
    <location>
        <begin position="10"/>
        <end position="86"/>
    </location>
</feature>
<keyword evidence="3" id="KW-1185">Reference proteome</keyword>
<proteinExistence type="predicted"/>
<evidence type="ECO:0000313" key="3">
    <source>
        <dbReference type="Proteomes" id="UP001280121"/>
    </source>
</evidence>
<dbReference type="EMBL" id="JANJYI010000003">
    <property type="protein sequence ID" value="KAK2657925.1"/>
    <property type="molecule type" value="Genomic_DNA"/>
</dbReference>
<evidence type="ECO:0000313" key="2">
    <source>
        <dbReference type="EMBL" id="KAK2657925.1"/>
    </source>
</evidence>
<protein>
    <recommendedName>
        <fullName evidence="1">DUF1985 domain-containing protein</fullName>
    </recommendedName>
</protein>
<sequence length="110" mass="13379">MSVYAEVENDIHQRYFHGADEVSLEEMRVVVTVREFREAYDAVKLYLIYMLNWILMEVDERFKILVWQFRLVEDLDMFDVFPWGAHVRRHSIYSFKHALDGQRDGFERSQ</sequence>
<name>A0AAE0CNN9_9ROSI</name>
<dbReference type="AlphaFoldDB" id="A0AAE0CNN9"/>
<dbReference type="PANTHER" id="PTHR48449">
    <property type="entry name" value="DUF1985 DOMAIN-CONTAINING PROTEIN"/>
    <property type="match status" value="1"/>
</dbReference>
<dbReference type="PANTHER" id="PTHR48449:SF1">
    <property type="entry name" value="DUF1985 DOMAIN-CONTAINING PROTEIN"/>
    <property type="match status" value="1"/>
</dbReference>